<dbReference type="PANTHER" id="PTHR43649:SF33">
    <property type="entry name" value="POLYGALACTURONAN_RHAMNOGALACTURONAN-BINDING PROTEIN YTCQ"/>
    <property type="match status" value="1"/>
</dbReference>
<protein>
    <submittedName>
        <fullName evidence="6">ABC transporter, solute-binding protein</fullName>
    </submittedName>
</protein>
<evidence type="ECO:0000256" key="3">
    <source>
        <dbReference type="ARBA" id="ARBA00023136"/>
    </source>
</evidence>
<dbReference type="PANTHER" id="PTHR43649">
    <property type="entry name" value="ARABINOSE-BINDING PROTEIN-RELATED"/>
    <property type="match status" value="1"/>
</dbReference>
<keyword evidence="3" id="KW-0472">Membrane</keyword>
<evidence type="ECO:0000256" key="5">
    <source>
        <dbReference type="ARBA" id="ARBA00023288"/>
    </source>
</evidence>
<evidence type="ECO:0000313" key="6">
    <source>
        <dbReference type="EMBL" id="EPI49426.1"/>
    </source>
</evidence>
<name>S4GUY5_GARVA</name>
<dbReference type="InterPro" id="IPR050490">
    <property type="entry name" value="Bact_solute-bd_prot1"/>
</dbReference>
<sequence length="453" mass="49804">MWISLFKAYLSVFYLKIEFIHRKEKCMFSMKKIAAIVGCVSMALAATACGSANNANGVKEITFQTWNLKNEKYTPYFTSLISEYEKSHPNVKIKWADQPSDGYEDKLSTQAAAGELPDIVDGPSSILYGLAKAGALINLSKKAPELKKKYYEGAWKSSVLKGNGIEEGSYGVPWYVNDGPTYWNTELMQKCGLDSKKIPTTWDEYFAAGKKVAATCKGVYLGTTMGSNTEDYVTAGAQILNKDHTKYIFNSKAGVKQLQNFVDLYKEGAIPPEALNSSWSQQADFFQRGNLVTMGGSAYSADGFKKNAPDLYPKLDVGPRITNDGISASLSFELLGISSKSKYPDEAIDFARFVTNVKNQVDFDKKAAVFPSAKGGLDDPYFSSLDDHTLEGKALKITLDQVRRGYSSRPAEFTDANGYGNLQAQAALAMQGKQTAKEALDKAAKFATERLQR</sequence>
<keyword evidence="2" id="KW-0732">Signal</keyword>
<gene>
    <name evidence="6" type="ORF">HMPREF1581_00137</name>
</gene>
<keyword evidence="1" id="KW-1003">Cell membrane</keyword>
<evidence type="ECO:0000313" key="7">
    <source>
        <dbReference type="Proteomes" id="UP000014521"/>
    </source>
</evidence>
<dbReference type="InterPro" id="IPR006059">
    <property type="entry name" value="SBP"/>
</dbReference>
<accession>S4GUY5</accession>
<evidence type="ECO:0000256" key="1">
    <source>
        <dbReference type="ARBA" id="ARBA00022475"/>
    </source>
</evidence>
<proteinExistence type="predicted"/>
<keyword evidence="5" id="KW-0449">Lipoprotein</keyword>
<reference evidence="6 7" key="1">
    <citation type="submission" date="2013-06" db="EMBL/GenBank/DDBJ databases">
        <authorList>
            <person name="Weinstock G."/>
            <person name="Sodergren E."/>
            <person name="Lobos E.A."/>
            <person name="Fulton L."/>
            <person name="Fulton R."/>
            <person name="Courtney L."/>
            <person name="Fronick C."/>
            <person name="O'Laughlin M."/>
            <person name="Godfrey J."/>
            <person name="Wilson R.M."/>
            <person name="Miner T."/>
            <person name="Farmer C."/>
            <person name="Delehaunty K."/>
            <person name="Cordes M."/>
            <person name="Minx P."/>
            <person name="Tomlinson C."/>
            <person name="Chen J."/>
            <person name="Wollam A."/>
            <person name="Pepin K.H."/>
            <person name="Bhonagiri V."/>
            <person name="Zhang X."/>
            <person name="Warren W."/>
            <person name="Mitreva M."/>
            <person name="Mardis E.R."/>
            <person name="Wilson R.K."/>
        </authorList>
    </citation>
    <scope>NUCLEOTIDE SEQUENCE [LARGE SCALE GENOMIC DNA]</scope>
    <source>
        <strain evidence="6 7">JCP8108</strain>
    </source>
</reference>
<dbReference type="EMBL" id="ATJJ01000003">
    <property type="protein sequence ID" value="EPI49426.1"/>
    <property type="molecule type" value="Genomic_DNA"/>
</dbReference>
<dbReference type="AlphaFoldDB" id="S4GUY5"/>
<dbReference type="Proteomes" id="UP000014521">
    <property type="component" value="Unassembled WGS sequence"/>
</dbReference>
<comment type="caution">
    <text evidence="6">The sequence shown here is derived from an EMBL/GenBank/DDBJ whole genome shotgun (WGS) entry which is preliminary data.</text>
</comment>
<dbReference type="CDD" id="cd13585">
    <property type="entry name" value="PBP2_TMBP_like"/>
    <property type="match status" value="1"/>
</dbReference>
<dbReference type="SUPFAM" id="SSF53850">
    <property type="entry name" value="Periplasmic binding protein-like II"/>
    <property type="match status" value="1"/>
</dbReference>
<evidence type="ECO:0000256" key="4">
    <source>
        <dbReference type="ARBA" id="ARBA00023139"/>
    </source>
</evidence>
<dbReference type="Pfam" id="PF01547">
    <property type="entry name" value="SBP_bac_1"/>
    <property type="match status" value="1"/>
</dbReference>
<dbReference type="PATRIC" id="fig|1261066.4.peg.132"/>
<dbReference type="Gene3D" id="3.40.190.10">
    <property type="entry name" value="Periplasmic binding protein-like II"/>
    <property type="match status" value="1"/>
</dbReference>
<evidence type="ECO:0000256" key="2">
    <source>
        <dbReference type="ARBA" id="ARBA00022729"/>
    </source>
</evidence>
<keyword evidence="4" id="KW-0564">Palmitate</keyword>
<dbReference type="HOGENOM" id="CLU_031285_10_2_11"/>
<organism evidence="6 7">
    <name type="scientific">Gardnerella vaginalis JCP8108</name>
    <dbReference type="NCBI Taxonomy" id="1261066"/>
    <lineage>
        <taxon>Bacteria</taxon>
        <taxon>Bacillati</taxon>
        <taxon>Actinomycetota</taxon>
        <taxon>Actinomycetes</taxon>
        <taxon>Bifidobacteriales</taxon>
        <taxon>Bifidobacteriaceae</taxon>
        <taxon>Gardnerella</taxon>
    </lineage>
</organism>